<dbReference type="AlphaFoldDB" id="A0A562V0Y6"/>
<dbReference type="SMART" id="SM01001">
    <property type="entry name" value="AIRC"/>
    <property type="match status" value="1"/>
</dbReference>
<dbReference type="PANTHER" id="PTHR43064">
    <property type="entry name" value="PHOSPHORIBOSYLAMINOIMIDAZOLE CARBOXYLASE-RELATED"/>
    <property type="match status" value="1"/>
</dbReference>
<dbReference type="Gene3D" id="3.40.50.1970">
    <property type="match status" value="1"/>
</dbReference>
<name>A0A562V0Y6_9ACTN</name>
<keyword evidence="3" id="KW-1185">Reference proteome</keyword>
<dbReference type="GO" id="GO:0006189">
    <property type="term" value="P:'de novo' IMP biosynthetic process"/>
    <property type="evidence" value="ECO:0007669"/>
    <property type="project" value="InterPro"/>
</dbReference>
<dbReference type="NCBIfam" id="NF033503">
    <property type="entry name" value="LarB"/>
    <property type="match status" value="1"/>
</dbReference>
<dbReference type="EMBL" id="VLLL01000006">
    <property type="protein sequence ID" value="TWJ11538.1"/>
    <property type="molecule type" value="Genomic_DNA"/>
</dbReference>
<dbReference type="InterPro" id="IPR000031">
    <property type="entry name" value="PurE_dom"/>
</dbReference>
<sequence length="266" mass="26345">MAALPSVTPEEISLLLHRVADGTASVTEAAAALTEGVFAGGPGYADLGFAKVDTHRPLRTGEPETVFGDGKTPEQLVAITERLLAARPGGAVLATRLRPEGLAALRSGFAPVETDESGRTALVGTPPPARGTVAVVSAGTSDQPVAGEVVLTARAHGLGVVPVPDVGVAGLHRVLRARPALAGADCVVVVAGMDGALPSVVGGLVPVPVVAVPTSVGYGAAFGGLAALLTMLNSCAPGVTVVNIDNGFGAAVAAARIVRAGDRREA</sequence>
<protein>
    <recommendedName>
        <fullName evidence="1">PurE domain-containing protein</fullName>
    </recommendedName>
</protein>
<dbReference type="Proteomes" id="UP000321617">
    <property type="component" value="Unassembled WGS sequence"/>
</dbReference>
<dbReference type="SUPFAM" id="SSF52255">
    <property type="entry name" value="N5-CAIR mutase (phosphoribosylaminoimidazole carboxylase, PurE)"/>
    <property type="match status" value="1"/>
</dbReference>
<proteinExistence type="predicted"/>
<reference evidence="2 3" key="1">
    <citation type="journal article" date="2013" name="Stand. Genomic Sci.">
        <title>Genomic Encyclopedia of Type Strains, Phase I: The one thousand microbial genomes (KMG-I) project.</title>
        <authorList>
            <person name="Kyrpides N.C."/>
            <person name="Woyke T."/>
            <person name="Eisen J.A."/>
            <person name="Garrity G."/>
            <person name="Lilburn T.G."/>
            <person name="Beck B.J."/>
            <person name="Whitman W.B."/>
            <person name="Hugenholtz P."/>
            <person name="Klenk H.P."/>
        </authorList>
    </citation>
    <scope>NUCLEOTIDE SEQUENCE [LARGE SCALE GENOMIC DNA]</scope>
    <source>
        <strain evidence="2 3">DSM 45044</strain>
    </source>
</reference>
<feature type="domain" description="PurE" evidence="1">
    <location>
        <begin position="131"/>
        <end position="263"/>
    </location>
</feature>
<dbReference type="InterPro" id="IPR039476">
    <property type="entry name" value="P2CMN_synthase_LarB"/>
</dbReference>
<evidence type="ECO:0000313" key="3">
    <source>
        <dbReference type="Proteomes" id="UP000321617"/>
    </source>
</evidence>
<organism evidence="2 3">
    <name type="scientific">Stackebrandtia albiflava</name>
    <dbReference type="NCBI Taxonomy" id="406432"/>
    <lineage>
        <taxon>Bacteria</taxon>
        <taxon>Bacillati</taxon>
        <taxon>Actinomycetota</taxon>
        <taxon>Actinomycetes</taxon>
        <taxon>Glycomycetales</taxon>
        <taxon>Glycomycetaceae</taxon>
        <taxon>Stackebrandtia</taxon>
    </lineage>
</organism>
<dbReference type="Pfam" id="PF00731">
    <property type="entry name" value="AIRC"/>
    <property type="match status" value="1"/>
</dbReference>
<dbReference type="GO" id="GO:0016787">
    <property type="term" value="F:hydrolase activity"/>
    <property type="evidence" value="ECO:0007669"/>
    <property type="project" value="InterPro"/>
</dbReference>
<accession>A0A562V0Y6</accession>
<comment type="caution">
    <text evidence="2">The sequence shown here is derived from an EMBL/GenBank/DDBJ whole genome shotgun (WGS) entry which is preliminary data.</text>
</comment>
<gene>
    <name evidence="2" type="ORF">LX16_2263</name>
</gene>
<evidence type="ECO:0000259" key="1">
    <source>
        <dbReference type="SMART" id="SM01001"/>
    </source>
</evidence>
<evidence type="ECO:0000313" key="2">
    <source>
        <dbReference type="EMBL" id="TWJ11538.1"/>
    </source>
</evidence>
<dbReference type="PANTHER" id="PTHR43064:SF1">
    <property type="entry name" value="SLL1489 PROTEIN"/>
    <property type="match status" value="1"/>
</dbReference>